<dbReference type="GO" id="GO:0009897">
    <property type="term" value="C:external side of plasma membrane"/>
    <property type="evidence" value="ECO:0007669"/>
    <property type="project" value="TreeGrafter"/>
</dbReference>
<evidence type="ECO:0000256" key="12">
    <source>
        <dbReference type="ARBA" id="ARBA00023136"/>
    </source>
</evidence>
<dbReference type="PANTHER" id="PTHR11481:SF5">
    <property type="entry name" value="PLATELET ENDOTHELIAL CELL ADHESION MOLECULE"/>
    <property type="match status" value="1"/>
</dbReference>
<feature type="compositionally biased region" description="Polar residues" evidence="17">
    <location>
        <begin position="799"/>
        <end position="812"/>
    </location>
</feature>
<sequence length="812" mass="89362">MGCRPPGLLFLTSLLHIWHCAGGQGSYTIDTVRLTIEPRNAVQTGTAVRLRCQVSVSHSNIPNLIHSFQLTRDDVPIYTNNATEDTVEYKINPARAADSGDYECRVSVKNKAKASNSQKLDVKGLQTPTLHLTTSSPYENEEFKATCSAPEEKGPLIFQFYQSFKTGSPEVIKQLSQGGNSSTATLRLSHIGNCILYCDYEIRLVSGNQKSNSSKKVELIVKALHIAPIINILPSNSLSEGDIIEVVCRVVSPPSNTEVFLTKDKVILKQVRAAALSHKFTVREDDSGELVCKAEWGSVQKETSRRITVRSLFSKPQLTVEPTDIVEGDHFKLTCSVSILDSSKINNETMQYSIFKDKTEVANTATYMTVAQLSASGNYTCNAKSDSLTRTIVKESQKHFVKVKVPVSEPVLSVVGGTLFLGKPFQLSCYSQRGTLPIKYTLYQPSKPTNIKVVSKRDEKAIFNLTSITQISDIKNILCHANNSQLKPPTVGTGEQLLKSSDIIEPVSKPHLTTEPRMEDISEGYNMTLVCSVQRGSFPINFTWYSLGKGFLDSKTSRKLKESHSISNVKGDHAGGYFCECTNPAAEPKQSAIIIIRVKMAGWKKGLIAVFCLLFVMAIILFLFYKKRLPKLKKRRTGTLSVKAASTKVERMSLTQAEVNEAANGTAPYADAVSFSTKTQSSQATPGMMGKSIWSEHVSGSESDDNCSTNTLEKPEIQYKEDQLQQADPSRVPVKQGTDTVHGEVRNSQQGVQELADAASVEYAELNHDTNHQSDPSDHGYHSDPSNHGYHIANDDQPNDNSVSINCANNEE</sequence>
<feature type="region of interest" description="Disordered" evidence="17">
    <location>
        <begin position="769"/>
        <end position="812"/>
    </location>
</feature>
<evidence type="ECO:0000256" key="3">
    <source>
        <dbReference type="ARBA" id="ARBA00004285"/>
    </source>
</evidence>
<evidence type="ECO:0000256" key="2">
    <source>
        <dbReference type="ARBA" id="ARBA00004282"/>
    </source>
</evidence>
<feature type="domain" description="Ig-like" evidence="20">
    <location>
        <begin position="228"/>
        <end position="308"/>
    </location>
</feature>
<dbReference type="InterPro" id="IPR013783">
    <property type="entry name" value="Ig-like_fold"/>
</dbReference>
<evidence type="ECO:0000256" key="11">
    <source>
        <dbReference type="ARBA" id="ARBA00022989"/>
    </source>
</evidence>
<feature type="domain" description="Ig-like" evidence="20">
    <location>
        <begin position="316"/>
        <end position="393"/>
    </location>
</feature>
<keyword evidence="21" id="KW-1185">Reference proteome</keyword>
<keyword evidence="5" id="KW-0597">Phosphoprotein</keyword>
<feature type="domain" description="Ig-like" evidence="20">
    <location>
        <begin position="30"/>
        <end position="121"/>
    </location>
</feature>
<dbReference type="Pfam" id="PF13927">
    <property type="entry name" value="Ig_3"/>
    <property type="match status" value="1"/>
</dbReference>
<dbReference type="GO" id="GO:0098742">
    <property type="term" value="P:cell-cell adhesion via plasma-membrane adhesion molecules"/>
    <property type="evidence" value="ECO:0007669"/>
    <property type="project" value="TreeGrafter"/>
</dbReference>
<evidence type="ECO:0000256" key="10">
    <source>
        <dbReference type="ARBA" id="ARBA00022949"/>
    </source>
</evidence>
<dbReference type="InterPro" id="IPR036179">
    <property type="entry name" value="Ig-like_dom_sf"/>
</dbReference>
<feature type="chain" id="PRO_5041253005" description="Platelet endothelial cell adhesion molecule" evidence="19">
    <location>
        <begin position="24"/>
        <end position="812"/>
    </location>
</feature>
<accession>A0A9Y6JIP8</accession>
<protein>
    <recommendedName>
        <fullName evidence="16">Platelet endothelial cell adhesion molecule</fullName>
    </recommendedName>
</protein>
<evidence type="ECO:0000256" key="15">
    <source>
        <dbReference type="ARBA" id="ARBA00023319"/>
    </source>
</evidence>
<dbReference type="SUPFAM" id="SSF48726">
    <property type="entry name" value="Immunoglobulin"/>
    <property type="match status" value="4"/>
</dbReference>
<dbReference type="PANTHER" id="PTHR11481">
    <property type="entry name" value="IMMUNOGLOBULIN FC RECEPTOR"/>
    <property type="match status" value="1"/>
</dbReference>
<dbReference type="InterPro" id="IPR003599">
    <property type="entry name" value="Ig_sub"/>
</dbReference>
<dbReference type="CTD" id="569386"/>
<evidence type="ECO:0000256" key="17">
    <source>
        <dbReference type="SAM" id="MobiDB-lite"/>
    </source>
</evidence>
<keyword evidence="9" id="KW-0130">Cell adhesion</keyword>
<keyword evidence="10" id="KW-0965">Cell junction</keyword>
<reference evidence="22" key="1">
    <citation type="submission" date="2025-08" db="UniProtKB">
        <authorList>
            <consortium name="RefSeq"/>
        </authorList>
    </citation>
    <scope>IDENTIFICATION</scope>
</reference>
<dbReference type="GO" id="GO:0006955">
    <property type="term" value="P:immune response"/>
    <property type="evidence" value="ECO:0007669"/>
    <property type="project" value="TreeGrafter"/>
</dbReference>
<dbReference type="AlphaFoldDB" id="A0A9Y6JIP8"/>
<feature type="domain" description="Ig-like" evidence="20">
    <location>
        <begin position="510"/>
        <end position="595"/>
    </location>
</feature>
<feature type="transmembrane region" description="Helical" evidence="18">
    <location>
        <begin position="606"/>
        <end position="625"/>
    </location>
</feature>
<keyword evidence="14" id="KW-0325">Glycoprotein</keyword>
<feature type="compositionally biased region" description="Basic and acidic residues" evidence="17">
    <location>
        <begin position="769"/>
        <end position="782"/>
    </location>
</feature>
<dbReference type="GO" id="GO:0045121">
    <property type="term" value="C:membrane raft"/>
    <property type="evidence" value="ECO:0007669"/>
    <property type="project" value="UniProtKB-SubCell"/>
</dbReference>
<evidence type="ECO:0000259" key="20">
    <source>
        <dbReference type="PROSITE" id="PS50835"/>
    </source>
</evidence>
<dbReference type="GO" id="GO:0070161">
    <property type="term" value="C:anchoring junction"/>
    <property type="evidence" value="ECO:0007669"/>
    <property type="project" value="UniProtKB-SubCell"/>
</dbReference>
<organism evidence="21 22">
    <name type="scientific">Pundamilia nyererei</name>
    <dbReference type="NCBI Taxonomy" id="303518"/>
    <lineage>
        <taxon>Eukaryota</taxon>
        <taxon>Metazoa</taxon>
        <taxon>Chordata</taxon>
        <taxon>Craniata</taxon>
        <taxon>Vertebrata</taxon>
        <taxon>Euteleostomi</taxon>
        <taxon>Actinopterygii</taxon>
        <taxon>Neopterygii</taxon>
        <taxon>Teleostei</taxon>
        <taxon>Neoteleostei</taxon>
        <taxon>Acanthomorphata</taxon>
        <taxon>Ovalentaria</taxon>
        <taxon>Cichlomorphae</taxon>
        <taxon>Cichliformes</taxon>
        <taxon>Cichlidae</taxon>
        <taxon>African cichlids</taxon>
        <taxon>Pseudocrenilabrinae</taxon>
        <taxon>Haplochromini</taxon>
        <taxon>Pundamilia</taxon>
    </lineage>
</organism>
<dbReference type="Proteomes" id="UP000695023">
    <property type="component" value="Unplaced"/>
</dbReference>
<dbReference type="Gene3D" id="2.60.40.10">
    <property type="entry name" value="Immunoglobulins"/>
    <property type="match status" value="3"/>
</dbReference>
<evidence type="ECO:0000256" key="13">
    <source>
        <dbReference type="ARBA" id="ARBA00023157"/>
    </source>
</evidence>
<keyword evidence="4" id="KW-1003">Cell membrane</keyword>
<evidence type="ECO:0000256" key="14">
    <source>
        <dbReference type="ARBA" id="ARBA00023180"/>
    </source>
</evidence>
<dbReference type="GO" id="GO:0007166">
    <property type="term" value="P:cell surface receptor signaling pathway"/>
    <property type="evidence" value="ECO:0007669"/>
    <property type="project" value="TreeGrafter"/>
</dbReference>
<name>A0A9Y6JIP8_9CICH</name>
<evidence type="ECO:0000256" key="5">
    <source>
        <dbReference type="ARBA" id="ARBA00022553"/>
    </source>
</evidence>
<dbReference type="InterPro" id="IPR050488">
    <property type="entry name" value="Ig_Fc_receptor"/>
</dbReference>
<keyword evidence="12 18" id="KW-0472">Membrane</keyword>
<comment type="subcellular location">
    <subcellularLocation>
        <location evidence="2">Cell junction</location>
    </subcellularLocation>
    <subcellularLocation>
        <location evidence="1">Cell membrane</location>
        <topology evidence="1">Single-pass type I membrane protein</topology>
    </subcellularLocation>
    <subcellularLocation>
        <location evidence="3">Membrane raft</location>
    </subcellularLocation>
</comment>
<keyword evidence="6 18" id="KW-0812">Transmembrane</keyword>
<feature type="signal peptide" evidence="19">
    <location>
        <begin position="1"/>
        <end position="23"/>
    </location>
</feature>
<proteinExistence type="predicted"/>
<gene>
    <name evidence="22" type="primary">pecam1a</name>
</gene>
<keyword evidence="15" id="KW-0393">Immunoglobulin domain</keyword>
<evidence type="ECO:0000313" key="22">
    <source>
        <dbReference type="RefSeq" id="XP_013770619.1"/>
    </source>
</evidence>
<evidence type="ECO:0000256" key="16">
    <source>
        <dbReference type="ARBA" id="ARBA00049765"/>
    </source>
</evidence>
<evidence type="ECO:0000256" key="9">
    <source>
        <dbReference type="ARBA" id="ARBA00022889"/>
    </source>
</evidence>
<evidence type="ECO:0000256" key="8">
    <source>
        <dbReference type="ARBA" id="ARBA00022737"/>
    </source>
</evidence>
<evidence type="ECO:0000256" key="19">
    <source>
        <dbReference type="SAM" id="SignalP"/>
    </source>
</evidence>
<keyword evidence="13" id="KW-1015">Disulfide bond</keyword>
<keyword evidence="8" id="KW-0677">Repeat</keyword>
<keyword evidence="7 19" id="KW-0732">Signal</keyword>
<dbReference type="Pfam" id="PF13895">
    <property type="entry name" value="Ig_2"/>
    <property type="match status" value="1"/>
</dbReference>
<evidence type="ECO:0000256" key="18">
    <source>
        <dbReference type="SAM" id="Phobius"/>
    </source>
</evidence>
<evidence type="ECO:0000313" key="21">
    <source>
        <dbReference type="Proteomes" id="UP000695023"/>
    </source>
</evidence>
<evidence type="ECO:0000256" key="6">
    <source>
        <dbReference type="ARBA" id="ARBA00022692"/>
    </source>
</evidence>
<evidence type="ECO:0000256" key="4">
    <source>
        <dbReference type="ARBA" id="ARBA00022475"/>
    </source>
</evidence>
<evidence type="ECO:0000256" key="7">
    <source>
        <dbReference type="ARBA" id="ARBA00022729"/>
    </source>
</evidence>
<dbReference type="PROSITE" id="PS50835">
    <property type="entry name" value="IG_LIKE"/>
    <property type="match status" value="4"/>
</dbReference>
<dbReference type="SMART" id="SM00409">
    <property type="entry name" value="IG"/>
    <property type="match status" value="4"/>
</dbReference>
<evidence type="ECO:0000256" key="1">
    <source>
        <dbReference type="ARBA" id="ARBA00004251"/>
    </source>
</evidence>
<dbReference type="GO" id="GO:0004888">
    <property type="term" value="F:transmembrane signaling receptor activity"/>
    <property type="evidence" value="ECO:0007669"/>
    <property type="project" value="TreeGrafter"/>
</dbReference>
<keyword evidence="11 18" id="KW-1133">Transmembrane helix</keyword>
<dbReference type="InterPro" id="IPR007110">
    <property type="entry name" value="Ig-like_dom"/>
</dbReference>
<dbReference type="RefSeq" id="XP_013770619.1">
    <property type="nucleotide sequence ID" value="XM_013915165.1"/>
</dbReference>